<accession>A0ACB9P4A6</accession>
<keyword evidence="2" id="KW-1185">Reference proteome</keyword>
<evidence type="ECO:0000313" key="2">
    <source>
        <dbReference type="Proteomes" id="UP001057402"/>
    </source>
</evidence>
<gene>
    <name evidence="1" type="ORF">MLD38_026665</name>
</gene>
<protein>
    <submittedName>
        <fullName evidence="1">Uncharacterized protein</fullName>
    </submittedName>
</protein>
<organism evidence="1 2">
    <name type="scientific">Melastoma candidum</name>
    <dbReference type="NCBI Taxonomy" id="119954"/>
    <lineage>
        <taxon>Eukaryota</taxon>
        <taxon>Viridiplantae</taxon>
        <taxon>Streptophyta</taxon>
        <taxon>Embryophyta</taxon>
        <taxon>Tracheophyta</taxon>
        <taxon>Spermatophyta</taxon>
        <taxon>Magnoliopsida</taxon>
        <taxon>eudicotyledons</taxon>
        <taxon>Gunneridae</taxon>
        <taxon>Pentapetalae</taxon>
        <taxon>rosids</taxon>
        <taxon>malvids</taxon>
        <taxon>Myrtales</taxon>
        <taxon>Melastomataceae</taxon>
        <taxon>Melastomatoideae</taxon>
        <taxon>Melastomateae</taxon>
        <taxon>Melastoma</taxon>
    </lineage>
</organism>
<comment type="caution">
    <text evidence="1">The sequence shown here is derived from an EMBL/GenBank/DDBJ whole genome shotgun (WGS) entry which is preliminary data.</text>
</comment>
<name>A0ACB9P4A6_9MYRT</name>
<proteinExistence type="predicted"/>
<evidence type="ECO:0000313" key="1">
    <source>
        <dbReference type="EMBL" id="KAI4342001.1"/>
    </source>
</evidence>
<dbReference type="Proteomes" id="UP001057402">
    <property type="component" value="Chromosome 7"/>
</dbReference>
<dbReference type="EMBL" id="CM042886">
    <property type="protein sequence ID" value="KAI4342001.1"/>
    <property type="molecule type" value="Genomic_DNA"/>
</dbReference>
<sequence length="130" mass="13723">MVGADEGRAALERCFELPSAGVAEPGSGPVMKGGGGKYGAFGAVTLEKSKLDMSKSSPSPLRSLLLVVGVVDIGKKISHGGGDGGDDGGDDDDYFDDFDEEDDGDEGGLFRRRMFLEELFDRKFVDAVLK</sequence>
<reference evidence="2" key="1">
    <citation type="journal article" date="2023" name="Front. Plant Sci.">
        <title>Chromosomal-level genome assembly of Melastoma candidum provides insights into trichome evolution.</title>
        <authorList>
            <person name="Zhong Y."/>
            <person name="Wu W."/>
            <person name="Sun C."/>
            <person name="Zou P."/>
            <person name="Liu Y."/>
            <person name="Dai S."/>
            <person name="Zhou R."/>
        </authorList>
    </citation>
    <scope>NUCLEOTIDE SEQUENCE [LARGE SCALE GENOMIC DNA]</scope>
</reference>